<protein>
    <submittedName>
        <fullName evidence="2">Helix-turn-helix transcriptional regulator</fullName>
    </submittedName>
</protein>
<name>A0A934UMV9_9SPHI</name>
<dbReference type="InterPro" id="IPR010982">
    <property type="entry name" value="Lambda_DNA-bd_dom_sf"/>
</dbReference>
<dbReference type="InterPro" id="IPR001387">
    <property type="entry name" value="Cro/C1-type_HTH"/>
</dbReference>
<sequence length="193" mass="22100">MSKEHKSVLDDLLDEIDPLDAKKTENRMLLAARIDELVKAHGWNKSGFAERMRQQPSVISKWLSGTHNFTQDTLTEICHVLDVSLAELFREKPQELVFRSNFAVLGLAETLYPRMYYGGNPYLKPLIAPDANSEDWSEYIGKIDPNIGTLNVPHHGSQEWHTLGTSYWVGNINEFQTKNKKDSDEDRHYALKA</sequence>
<dbReference type="Proteomes" id="UP000613193">
    <property type="component" value="Unassembled WGS sequence"/>
</dbReference>
<dbReference type="SMART" id="SM00530">
    <property type="entry name" value="HTH_XRE"/>
    <property type="match status" value="1"/>
</dbReference>
<dbReference type="GO" id="GO:0003677">
    <property type="term" value="F:DNA binding"/>
    <property type="evidence" value="ECO:0007669"/>
    <property type="project" value="InterPro"/>
</dbReference>
<feature type="domain" description="HTH cro/C1-type" evidence="1">
    <location>
        <begin position="34"/>
        <end position="88"/>
    </location>
</feature>
<dbReference type="SUPFAM" id="SSF47413">
    <property type="entry name" value="lambda repressor-like DNA-binding domains"/>
    <property type="match status" value="1"/>
</dbReference>
<dbReference type="PROSITE" id="PS50943">
    <property type="entry name" value="HTH_CROC1"/>
    <property type="match status" value="1"/>
</dbReference>
<evidence type="ECO:0000313" key="2">
    <source>
        <dbReference type="EMBL" id="MBK0379297.1"/>
    </source>
</evidence>
<keyword evidence="3" id="KW-1185">Reference proteome</keyword>
<evidence type="ECO:0000259" key="1">
    <source>
        <dbReference type="PROSITE" id="PS50943"/>
    </source>
</evidence>
<dbReference type="Gene3D" id="1.10.260.40">
    <property type="entry name" value="lambda repressor-like DNA-binding domains"/>
    <property type="match status" value="1"/>
</dbReference>
<evidence type="ECO:0000313" key="3">
    <source>
        <dbReference type="Proteomes" id="UP000613193"/>
    </source>
</evidence>
<dbReference type="CDD" id="cd00093">
    <property type="entry name" value="HTH_XRE"/>
    <property type="match status" value="1"/>
</dbReference>
<proteinExistence type="predicted"/>
<comment type="caution">
    <text evidence="2">The sequence shown here is derived from an EMBL/GenBank/DDBJ whole genome shotgun (WGS) entry which is preliminary data.</text>
</comment>
<dbReference type="Pfam" id="PF01381">
    <property type="entry name" value="HTH_3"/>
    <property type="match status" value="1"/>
</dbReference>
<organism evidence="2 3">
    <name type="scientific">Mucilaginibacter segetis</name>
    <dbReference type="NCBI Taxonomy" id="2793071"/>
    <lineage>
        <taxon>Bacteria</taxon>
        <taxon>Pseudomonadati</taxon>
        <taxon>Bacteroidota</taxon>
        <taxon>Sphingobacteriia</taxon>
        <taxon>Sphingobacteriales</taxon>
        <taxon>Sphingobacteriaceae</taxon>
        <taxon>Mucilaginibacter</taxon>
    </lineage>
</organism>
<dbReference type="AlphaFoldDB" id="A0A934UMV9"/>
<dbReference type="EMBL" id="JAEHFW010000001">
    <property type="protein sequence ID" value="MBK0379297.1"/>
    <property type="molecule type" value="Genomic_DNA"/>
</dbReference>
<accession>A0A934UMV9</accession>
<reference evidence="2" key="1">
    <citation type="submission" date="2020-12" db="EMBL/GenBank/DDBJ databases">
        <title>Bacterial novel species Mucilaginibacter sp. SD-g isolated from soil.</title>
        <authorList>
            <person name="Jung H.-Y."/>
        </authorList>
    </citation>
    <scope>NUCLEOTIDE SEQUENCE</scope>
    <source>
        <strain evidence="2">SD-g</strain>
    </source>
</reference>
<dbReference type="RefSeq" id="WP_200065731.1">
    <property type="nucleotide sequence ID" value="NZ_JAEHFW010000001.1"/>
</dbReference>
<gene>
    <name evidence="2" type="ORF">I5M19_08270</name>
</gene>